<evidence type="ECO:0000313" key="2">
    <source>
        <dbReference type="Proteomes" id="UP000237934"/>
    </source>
</evidence>
<accession>A0A2S7RQI5</accession>
<comment type="caution">
    <text evidence="1">The sequence shown here is derived from an EMBL/GenBank/DDBJ whole genome shotgun (WGS) entry which is preliminary data.</text>
</comment>
<dbReference type="Proteomes" id="UP000237934">
    <property type="component" value="Unassembled WGS sequence"/>
</dbReference>
<evidence type="ECO:0008006" key="3">
    <source>
        <dbReference type="Google" id="ProtNLM"/>
    </source>
</evidence>
<proteinExistence type="predicted"/>
<evidence type="ECO:0000313" key="1">
    <source>
        <dbReference type="EMBL" id="PQF21869.1"/>
    </source>
</evidence>
<reference evidence="1 2" key="1">
    <citation type="journal article" date="2018" name="Pathog. Dis.">
        <title>Whole-genome sequencing based characterization of antimicrobial resistance in Enterococcus.</title>
        <authorList>
            <person name="Tyson G."/>
        </authorList>
    </citation>
    <scope>NUCLEOTIDE SEQUENCE [LARGE SCALE GENOMIC DNA]</scope>
    <source>
        <strain evidence="1 2">CVM N55263</strain>
    </source>
</reference>
<dbReference type="AlphaFoldDB" id="A0A2S7RQI5"/>
<name>A0A2S7RQI5_ENTMU</name>
<organism evidence="1 2">
    <name type="scientific">Enterococcus mundtii</name>
    <dbReference type="NCBI Taxonomy" id="53346"/>
    <lineage>
        <taxon>Bacteria</taxon>
        <taxon>Bacillati</taxon>
        <taxon>Bacillota</taxon>
        <taxon>Bacilli</taxon>
        <taxon>Lactobacillales</taxon>
        <taxon>Enterococcaceae</taxon>
        <taxon>Enterococcus</taxon>
    </lineage>
</organism>
<dbReference type="RefSeq" id="WP_096741274.1">
    <property type="nucleotide sequence ID" value="NZ_PUAP01000039.1"/>
</dbReference>
<protein>
    <recommendedName>
        <fullName evidence="3">Replication control protein PrgN</fullName>
    </recommendedName>
</protein>
<gene>
    <name evidence="1" type="ORF">CUS89_12545</name>
</gene>
<sequence length="112" mass="12611">MSFSAYVDSYPITAYIVGHLGLSVSDFCRRYEFDPTIVSGWQTANRSVFSLPADFVECLAITSDKTADQVRCILRLLEKQHFAYLATSPAWNITPFQLVPPVSSQKTQREEA</sequence>
<dbReference type="EMBL" id="PUAP01000039">
    <property type="protein sequence ID" value="PQF21869.1"/>
    <property type="molecule type" value="Genomic_DNA"/>
</dbReference>